<evidence type="ECO:0008006" key="4">
    <source>
        <dbReference type="Google" id="ProtNLM"/>
    </source>
</evidence>
<dbReference type="NCBIfam" id="NF038074">
    <property type="entry name" value="fam_STM4014"/>
    <property type="match status" value="1"/>
</dbReference>
<dbReference type="SUPFAM" id="SSF56059">
    <property type="entry name" value="Glutathione synthetase ATP-binding domain-like"/>
    <property type="match status" value="1"/>
</dbReference>
<dbReference type="Gene3D" id="3.30.1490.20">
    <property type="entry name" value="ATP-grasp fold, A domain"/>
    <property type="match status" value="1"/>
</dbReference>
<protein>
    <recommendedName>
        <fullName evidence="4">ATP-grasp domain-containing protein</fullName>
    </recommendedName>
</protein>
<evidence type="ECO:0000256" key="1">
    <source>
        <dbReference type="SAM" id="MobiDB-lite"/>
    </source>
</evidence>
<gene>
    <name evidence="2" type="ORF">GCM10023322_57040</name>
</gene>
<keyword evidence="3" id="KW-1185">Reference proteome</keyword>
<evidence type="ECO:0000313" key="3">
    <source>
        <dbReference type="Proteomes" id="UP001501570"/>
    </source>
</evidence>
<dbReference type="InterPro" id="IPR047778">
    <property type="entry name" value="STM4014-like"/>
</dbReference>
<name>A0ABP9SBR8_9ACTN</name>
<sequence>MARATRTAATRTAATQTAATQTAATPTAATEPASAAVAGAAVAGAAVAGAAVAGAAVTVVGNPDNRRVALFRDAARAVGAPPPVVLPWRSLLTGAPAPGPGALVRVDSPGEDAEVDRLLRGAARACEPGEIVGTAAWYDGLRAALDRLAAGAASLLNRPDDVAVMCDKRRCHAVLDAAGVPVPAALPPVRGYAELRAAMREAGLARVFVKPAHGSSASGVLALATAGARVSAITSVELAGDRLYNSLRVRRYDREADVAAIVDRLAPDRLHVERWLPKAGLGERTIDLRVVVIAGRPSHAVVRASRTPLTNLHLGNARGDLGAVRAAVGPVGWAAAMETCVRVAACFRRTLQVGVDLMFLAGWRRHAVAEVNAFGDLLPGVLAEGRDTYAAQLLALATGEYERWCRAGEVSCAT</sequence>
<dbReference type="InterPro" id="IPR013815">
    <property type="entry name" value="ATP_grasp_subdomain_1"/>
</dbReference>
<reference evidence="3" key="1">
    <citation type="journal article" date="2019" name="Int. J. Syst. Evol. Microbiol.">
        <title>The Global Catalogue of Microorganisms (GCM) 10K type strain sequencing project: providing services to taxonomists for standard genome sequencing and annotation.</title>
        <authorList>
            <consortium name="The Broad Institute Genomics Platform"/>
            <consortium name="The Broad Institute Genome Sequencing Center for Infectious Disease"/>
            <person name="Wu L."/>
            <person name="Ma J."/>
        </authorList>
    </citation>
    <scope>NUCLEOTIDE SEQUENCE [LARGE SCALE GENOMIC DNA]</scope>
    <source>
        <strain evidence="3">JCM 18304</strain>
    </source>
</reference>
<dbReference type="EMBL" id="BAABJQ010000020">
    <property type="protein sequence ID" value="GAA5193929.1"/>
    <property type="molecule type" value="Genomic_DNA"/>
</dbReference>
<feature type="region of interest" description="Disordered" evidence="1">
    <location>
        <begin position="1"/>
        <end position="28"/>
    </location>
</feature>
<organism evidence="2 3">
    <name type="scientific">Rugosimonospora acidiphila</name>
    <dbReference type="NCBI Taxonomy" id="556531"/>
    <lineage>
        <taxon>Bacteria</taxon>
        <taxon>Bacillati</taxon>
        <taxon>Actinomycetota</taxon>
        <taxon>Actinomycetes</taxon>
        <taxon>Micromonosporales</taxon>
        <taxon>Micromonosporaceae</taxon>
        <taxon>Rugosimonospora</taxon>
    </lineage>
</organism>
<comment type="caution">
    <text evidence="2">The sequence shown here is derived from an EMBL/GenBank/DDBJ whole genome shotgun (WGS) entry which is preliminary data.</text>
</comment>
<accession>A0ABP9SBR8</accession>
<proteinExistence type="predicted"/>
<dbReference type="Gene3D" id="3.30.470.20">
    <property type="entry name" value="ATP-grasp fold, B domain"/>
    <property type="match status" value="1"/>
</dbReference>
<dbReference type="Proteomes" id="UP001501570">
    <property type="component" value="Unassembled WGS sequence"/>
</dbReference>
<evidence type="ECO:0000313" key="2">
    <source>
        <dbReference type="EMBL" id="GAA5193929.1"/>
    </source>
</evidence>